<dbReference type="PANTHER" id="PTHR44591:SF3">
    <property type="entry name" value="RESPONSE REGULATORY DOMAIN-CONTAINING PROTEIN"/>
    <property type="match status" value="1"/>
</dbReference>
<keyword evidence="5" id="KW-1185">Reference proteome</keyword>
<dbReference type="InterPro" id="IPR011006">
    <property type="entry name" value="CheY-like_superfamily"/>
</dbReference>
<dbReference type="SMART" id="SM00448">
    <property type="entry name" value="REC"/>
    <property type="match status" value="1"/>
</dbReference>
<evidence type="ECO:0000313" key="4">
    <source>
        <dbReference type="EMBL" id="KNG93613.1"/>
    </source>
</evidence>
<dbReference type="STRING" id="1317121.ATO11_10415"/>
<evidence type="ECO:0000313" key="5">
    <source>
        <dbReference type="Proteomes" id="UP000036938"/>
    </source>
</evidence>
<protein>
    <submittedName>
        <fullName evidence="4">Response regulator</fullName>
    </submittedName>
</protein>
<dbReference type="PROSITE" id="PS50110">
    <property type="entry name" value="RESPONSE_REGULATORY"/>
    <property type="match status" value="1"/>
</dbReference>
<dbReference type="GO" id="GO:0000160">
    <property type="term" value="P:phosphorelay signal transduction system"/>
    <property type="evidence" value="ECO:0007669"/>
    <property type="project" value="InterPro"/>
</dbReference>
<dbReference type="Proteomes" id="UP000036938">
    <property type="component" value="Unassembled WGS sequence"/>
</dbReference>
<dbReference type="SUPFAM" id="SSF52172">
    <property type="entry name" value="CheY-like"/>
    <property type="match status" value="1"/>
</dbReference>
<sequence length="241" mass="25532">MDELFQSAVLPKPTETRPLLGLTVLAVEDSRFACEALRLLCLRSGARIRRADCLTSARRHLKVYRPSVLIVDVGLPDGSGIDLIAEAAASSPRIAVILGSSGDDTQASAAVLAGADGFLAKPVVSLAEFQETVLSHLPDTRQPKGPRRLPHDVVQPDQIAFQDDMLHLSSVLSDLGNLSLVDYAARFAAGVALTADDEALLDAAKAVSSEVERAPASVATSSAVHDFADLVAMRIDRQMAI</sequence>
<dbReference type="InterPro" id="IPR050595">
    <property type="entry name" value="Bact_response_regulator"/>
</dbReference>
<dbReference type="AlphaFoldDB" id="A0A0L1JQB5"/>
<keyword evidence="1 2" id="KW-0597">Phosphoprotein</keyword>
<reference evidence="4 5" key="1">
    <citation type="journal article" date="2015" name="Int. J. Syst. Evol. Microbiol.">
        <title>Aestuariivita atlantica sp. nov., isolated from deep sea sediment of the Atlantic Ocean.</title>
        <authorList>
            <person name="Li G."/>
            <person name="Lai Q."/>
            <person name="Du Y."/>
            <person name="Liu X."/>
            <person name="Sun F."/>
            <person name="Shao Z."/>
        </authorList>
    </citation>
    <scope>NUCLEOTIDE SEQUENCE [LARGE SCALE GENOMIC DNA]</scope>
    <source>
        <strain evidence="4 5">22II-S11-z3</strain>
    </source>
</reference>
<dbReference type="PANTHER" id="PTHR44591">
    <property type="entry name" value="STRESS RESPONSE REGULATOR PROTEIN 1"/>
    <property type="match status" value="1"/>
</dbReference>
<feature type="modified residue" description="4-aspartylphosphate" evidence="2">
    <location>
        <position position="72"/>
    </location>
</feature>
<dbReference type="EMBL" id="AQQZ01000004">
    <property type="protein sequence ID" value="KNG93613.1"/>
    <property type="molecule type" value="Genomic_DNA"/>
</dbReference>
<dbReference type="InterPro" id="IPR001789">
    <property type="entry name" value="Sig_transdc_resp-reg_receiver"/>
</dbReference>
<dbReference type="CDD" id="cd00156">
    <property type="entry name" value="REC"/>
    <property type="match status" value="1"/>
</dbReference>
<gene>
    <name evidence="4" type="ORF">ATO11_10415</name>
</gene>
<dbReference type="OrthoDB" id="7831674at2"/>
<feature type="domain" description="Response regulatory" evidence="3">
    <location>
        <begin position="23"/>
        <end position="136"/>
    </location>
</feature>
<dbReference type="Pfam" id="PF00072">
    <property type="entry name" value="Response_reg"/>
    <property type="match status" value="1"/>
</dbReference>
<comment type="caution">
    <text evidence="4">The sequence shown here is derived from an EMBL/GenBank/DDBJ whole genome shotgun (WGS) entry which is preliminary data.</text>
</comment>
<proteinExistence type="predicted"/>
<accession>A0A0L1JQB5</accession>
<organism evidence="4 5">
    <name type="scientific">Pseudaestuariivita atlantica</name>
    <dbReference type="NCBI Taxonomy" id="1317121"/>
    <lineage>
        <taxon>Bacteria</taxon>
        <taxon>Pseudomonadati</taxon>
        <taxon>Pseudomonadota</taxon>
        <taxon>Alphaproteobacteria</taxon>
        <taxon>Rhodobacterales</taxon>
        <taxon>Paracoccaceae</taxon>
        <taxon>Pseudaestuariivita</taxon>
    </lineage>
</organism>
<name>A0A0L1JQB5_9RHOB</name>
<evidence type="ECO:0000256" key="1">
    <source>
        <dbReference type="ARBA" id="ARBA00022553"/>
    </source>
</evidence>
<evidence type="ECO:0000259" key="3">
    <source>
        <dbReference type="PROSITE" id="PS50110"/>
    </source>
</evidence>
<dbReference type="PATRIC" id="fig|1317121.7.peg.2761"/>
<dbReference type="RefSeq" id="WP_050530805.1">
    <property type="nucleotide sequence ID" value="NZ_AQQZ01000004.1"/>
</dbReference>
<evidence type="ECO:0000256" key="2">
    <source>
        <dbReference type="PROSITE-ProRule" id="PRU00169"/>
    </source>
</evidence>
<dbReference type="Gene3D" id="3.40.50.2300">
    <property type="match status" value="1"/>
</dbReference>